<feature type="active site" description="Proton acceptor" evidence="1">
    <location>
        <position position="139"/>
    </location>
</feature>
<evidence type="ECO:0000259" key="3">
    <source>
        <dbReference type="Pfam" id="PF17836"/>
    </source>
</evidence>
<dbReference type="PANTHER" id="PTHR43300:SF7">
    <property type="entry name" value="UDP-N-ACETYLBACILLOSAMINE N-ACETYLTRANSFERASE"/>
    <property type="match status" value="1"/>
</dbReference>
<dbReference type="GO" id="GO:0016740">
    <property type="term" value="F:transferase activity"/>
    <property type="evidence" value="ECO:0007669"/>
    <property type="project" value="UniProtKB-KW"/>
</dbReference>
<dbReference type="InterPro" id="IPR020019">
    <property type="entry name" value="AcTrfase_PglD-like"/>
</dbReference>
<feature type="domain" description="PglD N-terminal" evidence="3">
    <location>
        <begin position="3"/>
        <end position="84"/>
    </location>
</feature>
<dbReference type="Pfam" id="PF00132">
    <property type="entry name" value="Hexapep"/>
    <property type="match status" value="2"/>
</dbReference>
<evidence type="ECO:0000313" key="4">
    <source>
        <dbReference type="EMBL" id="PLX15520.1"/>
    </source>
</evidence>
<name>A0A2N5ZA33_MUIH1</name>
<feature type="site" description="Increases basicity of active site His" evidence="1">
    <location>
        <position position="140"/>
    </location>
</feature>
<dbReference type="AlphaFoldDB" id="A0A2N5ZA33"/>
<keyword evidence="4" id="KW-0808">Transferase</keyword>
<dbReference type="Pfam" id="PF17836">
    <property type="entry name" value="PglD_N"/>
    <property type="match status" value="1"/>
</dbReference>
<dbReference type="EMBL" id="PKTG01000138">
    <property type="protein sequence ID" value="PLX15520.1"/>
    <property type="molecule type" value="Genomic_DNA"/>
</dbReference>
<evidence type="ECO:0000256" key="1">
    <source>
        <dbReference type="PIRSR" id="PIRSR620019-1"/>
    </source>
</evidence>
<evidence type="ECO:0000256" key="2">
    <source>
        <dbReference type="PIRSR" id="PIRSR620019-2"/>
    </source>
</evidence>
<dbReference type="NCBIfam" id="TIGR03570">
    <property type="entry name" value="NeuD_NnaD"/>
    <property type="match status" value="1"/>
</dbReference>
<dbReference type="PANTHER" id="PTHR43300">
    <property type="entry name" value="ACETYLTRANSFERASE"/>
    <property type="match status" value="1"/>
</dbReference>
<evidence type="ECO:0000313" key="5">
    <source>
        <dbReference type="Proteomes" id="UP000234857"/>
    </source>
</evidence>
<comment type="caution">
    <text evidence="4">The sequence shown here is derived from an EMBL/GenBank/DDBJ whole genome shotgun (WGS) entry which is preliminary data.</text>
</comment>
<dbReference type="Gene3D" id="2.160.10.10">
    <property type="entry name" value="Hexapeptide repeat proteins"/>
    <property type="match status" value="1"/>
</dbReference>
<reference evidence="4 5" key="1">
    <citation type="submission" date="2017-11" db="EMBL/GenBank/DDBJ databases">
        <title>Genome-resolved metagenomics identifies genetic mobility, metabolic interactions, and unexpected diversity in perchlorate-reducing communities.</title>
        <authorList>
            <person name="Barnum T.P."/>
            <person name="Figueroa I.A."/>
            <person name="Carlstrom C.I."/>
            <person name="Lucas L.N."/>
            <person name="Engelbrektson A.L."/>
            <person name="Coates J.D."/>
        </authorList>
    </citation>
    <scope>NUCLEOTIDE SEQUENCE [LARGE SCALE GENOMIC DNA]</scope>
    <source>
        <strain evidence="4">BM706</strain>
    </source>
</reference>
<dbReference type="InterPro" id="IPR011004">
    <property type="entry name" value="Trimer_LpxA-like_sf"/>
</dbReference>
<dbReference type="InterPro" id="IPR050179">
    <property type="entry name" value="Trans_hexapeptide_repeat"/>
</dbReference>
<sequence>MKDIVLVGGGGHCVSCIDVVESSGEFNIIGILDSSDRLGEEILGYKIIGTDDMIPELVKKKVSFLITIGQIKNPEPRRKLFKKILDTGGNLPIIKASTAYLSKYAKIKQGTILMHNSFVNASAEIGENCIINTGAIIEHDTVVGDNCHISTSSVVNGGCFVGDNTFIGSNSVVNQEVEITNNVILASLSRIYYNIEQTGVYKDNNRR</sequence>
<gene>
    <name evidence="4" type="ORF">C0601_12795</name>
</gene>
<proteinExistence type="predicted"/>
<feature type="binding site" evidence="2">
    <location>
        <position position="148"/>
    </location>
    <ligand>
        <name>acetyl-CoA</name>
        <dbReference type="ChEBI" id="CHEBI:57288"/>
    </ligand>
</feature>
<organism evidence="4 5">
    <name type="scientific">Muiribacterium halophilum</name>
    <dbReference type="NCBI Taxonomy" id="2053465"/>
    <lineage>
        <taxon>Bacteria</taxon>
        <taxon>Candidatus Muiribacteriota</taxon>
        <taxon>Candidatus Muiribacteriia</taxon>
        <taxon>Candidatus Muiribacteriales</taxon>
        <taxon>Candidatus Muiribacteriaceae</taxon>
        <taxon>Candidatus Muiribacterium</taxon>
    </lineage>
</organism>
<feature type="binding site" evidence="2">
    <location>
        <position position="69"/>
    </location>
    <ligand>
        <name>substrate</name>
    </ligand>
</feature>
<dbReference type="InterPro" id="IPR001451">
    <property type="entry name" value="Hexapep"/>
</dbReference>
<dbReference type="Gene3D" id="3.40.50.20">
    <property type="match status" value="1"/>
</dbReference>
<accession>A0A2N5ZA33</accession>
<dbReference type="SUPFAM" id="SSF51161">
    <property type="entry name" value="Trimeric LpxA-like enzymes"/>
    <property type="match status" value="1"/>
</dbReference>
<dbReference type="InterPro" id="IPR041561">
    <property type="entry name" value="PglD_N"/>
</dbReference>
<dbReference type="Proteomes" id="UP000234857">
    <property type="component" value="Unassembled WGS sequence"/>
</dbReference>
<protein>
    <submittedName>
        <fullName evidence="4">Acetyltransferase</fullName>
    </submittedName>
</protein>
<dbReference type="CDD" id="cd03360">
    <property type="entry name" value="LbH_AT_putative"/>
    <property type="match status" value="1"/>
</dbReference>